<comment type="caution">
    <text evidence="2">The sequence shown here is derived from an EMBL/GenBank/DDBJ whole genome shotgun (WGS) entry which is preliminary data.</text>
</comment>
<dbReference type="EMBL" id="JBEXIP010000011">
    <property type="protein sequence ID" value="MET8434413.1"/>
    <property type="molecule type" value="Genomic_DNA"/>
</dbReference>
<feature type="compositionally biased region" description="Basic and acidic residues" evidence="1">
    <location>
        <begin position="33"/>
        <end position="45"/>
    </location>
</feature>
<gene>
    <name evidence="2" type="ORF">ABZV61_16745</name>
</gene>
<keyword evidence="3" id="KW-1185">Reference proteome</keyword>
<dbReference type="RefSeq" id="WP_356710011.1">
    <property type="nucleotide sequence ID" value="NZ_JBEXIP010000011.1"/>
</dbReference>
<evidence type="ECO:0000256" key="1">
    <source>
        <dbReference type="SAM" id="MobiDB-lite"/>
    </source>
</evidence>
<protein>
    <recommendedName>
        <fullName evidence="4">Lipoprotein</fullName>
    </recommendedName>
</protein>
<feature type="region of interest" description="Disordered" evidence="1">
    <location>
        <begin position="31"/>
        <end position="60"/>
    </location>
</feature>
<proteinExistence type="predicted"/>
<dbReference type="Proteomes" id="UP001550044">
    <property type="component" value="Unassembled WGS sequence"/>
</dbReference>
<evidence type="ECO:0000313" key="3">
    <source>
        <dbReference type="Proteomes" id="UP001550044"/>
    </source>
</evidence>
<evidence type="ECO:0000313" key="2">
    <source>
        <dbReference type="EMBL" id="MET8434413.1"/>
    </source>
</evidence>
<reference evidence="2 3" key="1">
    <citation type="submission" date="2024-06" db="EMBL/GenBank/DDBJ databases">
        <title>The Natural Products Discovery Center: Release of the First 8490 Sequenced Strains for Exploring Actinobacteria Biosynthetic Diversity.</title>
        <authorList>
            <person name="Kalkreuter E."/>
            <person name="Kautsar S.A."/>
            <person name="Yang D."/>
            <person name="Bader C.D."/>
            <person name="Teijaro C.N."/>
            <person name="Fluegel L."/>
            <person name="Davis C.M."/>
            <person name="Simpson J.R."/>
            <person name="Lauterbach L."/>
            <person name="Steele A.D."/>
            <person name="Gui C."/>
            <person name="Meng S."/>
            <person name="Li G."/>
            <person name="Viehrig K."/>
            <person name="Ye F."/>
            <person name="Su P."/>
            <person name="Kiefer A.F."/>
            <person name="Nichols A."/>
            <person name="Cepeda A.J."/>
            <person name="Yan W."/>
            <person name="Fan B."/>
            <person name="Jiang Y."/>
            <person name="Adhikari A."/>
            <person name="Zheng C.-J."/>
            <person name="Schuster L."/>
            <person name="Cowan T.M."/>
            <person name="Smanski M.J."/>
            <person name="Chevrette M.G."/>
            <person name="De Carvalho L.P.S."/>
            <person name="Shen B."/>
        </authorList>
    </citation>
    <scope>NUCLEOTIDE SEQUENCE [LARGE SCALE GENOMIC DNA]</scope>
    <source>
        <strain evidence="2 3">NPDC005137</strain>
    </source>
</reference>
<sequence length="444" mass="47446">MRQKIVRLTLVAGVLVLALLLLLATCGAGGNGKKGEGGKGDDGPKKPVQTGAGPATQLTVPPAYTTRRGWELINTSPDYAISRTTGRLAYLLRVSDNQYRLETIDSETGKAGWKGENWRPPASKHFPKLLLVTKDDVEYFVTWAYGKVGVNALTPADTIVSLDVYNATDGSRQRIEVPWNSAPTVDTSGPGILISDGRTNSVLVDPASGRITKIAPTALKYPKDCPSCRQLTEVFGLTTKGLLVSGAREFWVQGGWFSRNIAPKGTDRSSGIPTTVAPGWVLAKWQLAKGQKRAATHDLWAVHDAETGKPVATVECHKVAIKPGQYPQAVMSPSRTYLVAGNLAFDLETKKGFCLEATDGSKPLTLVSVTDEGIAYGATPGRNAADVLAGRGRPVQVEVTSGVPEALPANVRLPATEAAAGVGVFRWTDELDRLHLLGYPRADR</sequence>
<evidence type="ECO:0008006" key="4">
    <source>
        <dbReference type="Google" id="ProtNLM"/>
    </source>
</evidence>
<name>A0ABV2UCA1_9ACTN</name>
<organism evidence="2 3">
    <name type="scientific">Streptomyces sp. 900116325</name>
    <dbReference type="NCBI Taxonomy" id="3154295"/>
    <lineage>
        <taxon>Bacteria</taxon>
        <taxon>Bacillati</taxon>
        <taxon>Actinomycetota</taxon>
        <taxon>Actinomycetes</taxon>
        <taxon>Kitasatosporales</taxon>
        <taxon>Streptomycetaceae</taxon>
        <taxon>Streptomyces</taxon>
    </lineage>
</organism>
<accession>A0ABV2UCA1</accession>